<sequence length="193" mass="21710">METATNANIKKTKYRQKEAKNVYGSSQITKSIMLPISAIGKNIHQTIERVIASMVEGKCIVEGFVKTGSVRVITYSSGLLKGENVLFDVVFECEVCYPVAGMLLNCVAKNITKAGIRAESSEENPSPFVLFIARDHYYSSDYFNSIEENEKFIARVIAQRFELNDKYVSVIAEPVPPKDERGIRKPKLQFEDE</sequence>
<dbReference type="EMBL" id="MN740118">
    <property type="protein sequence ID" value="QHT88499.1"/>
    <property type="molecule type" value="Genomic_DNA"/>
</dbReference>
<evidence type="ECO:0000313" key="1">
    <source>
        <dbReference type="EMBL" id="QHT88499.1"/>
    </source>
</evidence>
<reference evidence="1" key="1">
    <citation type="journal article" date="2020" name="Nature">
        <title>Giant virus diversity and host interactions through global metagenomics.</title>
        <authorList>
            <person name="Schulz F."/>
            <person name="Roux S."/>
            <person name="Paez-Espino D."/>
            <person name="Jungbluth S."/>
            <person name="Walsh D.A."/>
            <person name="Denef V.J."/>
            <person name="McMahon K.D."/>
            <person name="Konstantinidis K.T."/>
            <person name="Eloe-Fadrosh E.A."/>
            <person name="Kyrpides N.C."/>
            <person name="Woyke T."/>
        </authorList>
    </citation>
    <scope>NUCLEOTIDE SEQUENCE</scope>
    <source>
        <strain evidence="1">GVMAG-M-3300023184-51</strain>
    </source>
</reference>
<dbReference type="AlphaFoldDB" id="A0A6C0I6R6"/>
<name>A0A6C0I6R6_9ZZZZ</name>
<organism evidence="1">
    <name type="scientific">viral metagenome</name>
    <dbReference type="NCBI Taxonomy" id="1070528"/>
    <lineage>
        <taxon>unclassified sequences</taxon>
        <taxon>metagenomes</taxon>
        <taxon>organismal metagenomes</taxon>
    </lineage>
</organism>
<protein>
    <submittedName>
        <fullName evidence="1">Uncharacterized protein</fullName>
    </submittedName>
</protein>
<accession>A0A6C0I6R6</accession>
<proteinExistence type="predicted"/>